<evidence type="ECO:0000313" key="1">
    <source>
        <dbReference type="EMBL" id="DAD88310.1"/>
    </source>
</evidence>
<organism evidence="1">
    <name type="scientific">Siphoviridae sp. ctnks32</name>
    <dbReference type="NCBI Taxonomy" id="2826457"/>
    <lineage>
        <taxon>Viruses</taxon>
        <taxon>Duplodnaviria</taxon>
        <taxon>Heunggongvirae</taxon>
        <taxon>Uroviricota</taxon>
        <taxon>Caudoviricetes</taxon>
    </lineage>
</organism>
<dbReference type="EMBL" id="BK015039">
    <property type="protein sequence ID" value="DAD88310.1"/>
    <property type="molecule type" value="Genomic_DNA"/>
</dbReference>
<name>A0A8S5N129_9CAUD</name>
<dbReference type="Gene3D" id="1.10.10.60">
    <property type="entry name" value="Homeodomain-like"/>
    <property type="match status" value="1"/>
</dbReference>
<sequence>MANFKKYSKKVVEKIVGLVKSDTYTIAEICQQVGISQATFHRWQEEHEDFALAIEEARESRMQFFVQEAKKSLLKKIQGYEVTETKVVTVPTKGDPSKPTIKEQITQKKHIAPDTAAVIFTLTNGDPTRWRNRQTTEVTGKDGKDLFKTLSDEELDKQIADLEKKLNQ</sequence>
<dbReference type="InterPro" id="IPR009057">
    <property type="entry name" value="Homeodomain-like_sf"/>
</dbReference>
<dbReference type="Pfam" id="PF20901">
    <property type="entry name" value="Sf6_terminase"/>
    <property type="match status" value="1"/>
</dbReference>
<dbReference type="SUPFAM" id="SSF46689">
    <property type="entry name" value="Homeodomain-like"/>
    <property type="match status" value="1"/>
</dbReference>
<protein>
    <submittedName>
        <fullName evidence="1">Terminase small subunit</fullName>
    </submittedName>
</protein>
<dbReference type="InterPro" id="IPR048683">
    <property type="entry name" value="Sf6_terminase"/>
</dbReference>
<accession>A0A8S5N129</accession>
<proteinExistence type="predicted"/>
<reference evidence="1" key="1">
    <citation type="journal article" date="2021" name="Proc. Natl. Acad. Sci. U.S.A.">
        <title>A Catalog of Tens of Thousands of Viruses from Human Metagenomes Reveals Hidden Associations with Chronic Diseases.</title>
        <authorList>
            <person name="Tisza M.J."/>
            <person name="Buck C.B."/>
        </authorList>
    </citation>
    <scope>NUCLEOTIDE SEQUENCE</scope>
    <source>
        <strain evidence="1">Ctnks32</strain>
    </source>
</reference>